<organism evidence="1">
    <name type="scientific">marine metagenome</name>
    <dbReference type="NCBI Taxonomy" id="408172"/>
    <lineage>
        <taxon>unclassified sequences</taxon>
        <taxon>metagenomes</taxon>
        <taxon>ecological metagenomes</taxon>
    </lineage>
</organism>
<reference evidence="1" key="1">
    <citation type="submission" date="2018-05" db="EMBL/GenBank/DDBJ databases">
        <authorList>
            <person name="Lanie J.A."/>
            <person name="Ng W.-L."/>
            <person name="Kazmierczak K.M."/>
            <person name="Andrzejewski T.M."/>
            <person name="Davidsen T.M."/>
            <person name="Wayne K.J."/>
            <person name="Tettelin H."/>
            <person name="Glass J.I."/>
            <person name="Rusch D."/>
            <person name="Podicherti R."/>
            <person name="Tsui H.-C.T."/>
            <person name="Winkler M.E."/>
        </authorList>
    </citation>
    <scope>NUCLEOTIDE SEQUENCE</scope>
</reference>
<dbReference type="AlphaFoldDB" id="A0A382HLJ0"/>
<protein>
    <submittedName>
        <fullName evidence="1">Uncharacterized protein</fullName>
    </submittedName>
</protein>
<name>A0A382HLJ0_9ZZZZ</name>
<dbReference type="EMBL" id="UINC01061609">
    <property type="protein sequence ID" value="SVB87361.1"/>
    <property type="molecule type" value="Genomic_DNA"/>
</dbReference>
<sequence>TMEQERIAQDGALQVIQKRLMED</sequence>
<evidence type="ECO:0000313" key="1">
    <source>
        <dbReference type="EMBL" id="SVB87361.1"/>
    </source>
</evidence>
<accession>A0A382HLJ0</accession>
<gene>
    <name evidence="1" type="ORF">METZ01_LOCUS240215</name>
</gene>
<proteinExistence type="predicted"/>
<feature type="non-terminal residue" evidence="1">
    <location>
        <position position="1"/>
    </location>
</feature>